<evidence type="ECO:0000313" key="2">
    <source>
        <dbReference type="EMBL" id="WMS88657.1"/>
    </source>
</evidence>
<feature type="region of interest" description="Disordered" evidence="1">
    <location>
        <begin position="232"/>
        <end position="256"/>
    </location>
</feature>
<reference evidence="2 3" key="1">
    <citation type="submission" date="2023-08" db="EMBL/GenBank/DDBJ databases">
        <title>Pleionea litopenaei sp. nov., isolated from stomach of juvenile Litopenaeus vannamei.</title>
        <authorList>
            <person name="Rho A.M."/>
            <person name="Hwang C.Y."/>
        </authorList>
    </citation>
    <scope>NUCLEOTIDE SEQUENCE [LARGE SCALE GENOMIC DNA]</scope>
    <source>
        <strain evidence="2 3">HL-JVS1</strain>
    </source>
</reference>
<evidence type="ECO:0000256" key="1">
    <source>
        <dbReference type="SAM" id="MobiDB-lite"/>
    </source>
</evidence>
<evidence type="ECO:0000313" key="3">
    <source>
        <dbReference type="Proteomes" id="UP001239782"/>
    </source>
</evidence>
<dbReference type="Pfam" id="PF07793">
    <property type="entry name" value="DUF1631"/>
    <property type="match status" value="1"/>
</dbReference>
<dbReference type="AlphaFoldDB" id="A0AA51X7T3"/>
<organism evidence="2 3">
    <name type="scientific">Pleionea litopenaei</name>
    <dbReference type="NCBI Taxonomy" id="3070815"/>
    <lineage>
        <taxon>Bacteria</taxon>
        <taxon>Pseudomonadati</taxon>
        <taxon>Pseudomonadota</taxon>
        <taxon>Gammaproteobacteria</taxon>
        <taxon>Oceanospirillales</taxon>
        <taxon>Pleioneaceae</taxon>
        <taxon>Pleionea</taxon>
    </lineage>
</organism>
<dbReference type="KEGG" id="plei:Q9312_07010"/>
<dbReference type="Proteomes" id="UP001239782">
    <property type="component" value="Chromosome"/>
</dbReference>
<name>A0AA51X7T3_9GAMM</name>
<accession>A0AA51X7T3</accession>
<feature type="compositionally biased region" description="Basic and acidic residues" evidence="1">
    <location>
        <begin position="235"/>
        <end position="256"/>
    </location>
</feature>
<keyword evidence="3" id="KW-1185">Reference proteome</keyword>
<dbReference type="RefSeq" id="WP_309203876.1">
    <property type="nucleotide sequence ID" value="NZ_CP133548.1"/>
</dbReference>
<dbReference type="EMBL" id="CP133548">
    <property type="protein sequence ID" value="WMS88657.1"/>
    <property type="molecule type" value="Genomic_DNA"/>
</dbReference>
<gene>
    <name evidence="2" type="ORF">Q9312_07010</name>
</gene>
<proteinExistence type="predicted"/>
<protein>
    <submittedName>
        <fullName evidence="2">DUF1631 domain-containing protein</fullName>
    </submittedName>
</protein>
<sequence length="748" mass="84604">MSKKPNIVNFERDSHETFVGEKPTLSNLVTHIKDLSINELVLLLNRMLDSADDKLFDMADKSNEVTFFNAMRQVRIKRQGLVNIFRQELEFSFKKQLGVASDTPKFDNVEAISLDSLSLVQEDDLEEDLAVDAMVNKGRNDNSVALEHICTRLDTLCPTVSVTQSTNPLDPRFIAEAFRTSSHSLELDVQSRLIVFKLFERSVIESLKDVYLEVNEEFAEKGVLPDLHKRRPRRVERERAKRESEDNKGQTKEELRDEVREEVFNTLRDLIGNRKVAYPEGTQVVETDQLVNALTNLQRDPGYSPRDLSTPEQVRHILGGFLPATQGHVNGGTIGNVNDDVIDIVTMLFDFILDDKNLHNDIKAMIARLQIPMLKVGLVDRTFFSDRQHPARKLLNELSRAGIGWVPMGENSVDPLLNKISQIVETITTEFRDDVGLFSNLLNDFEAFKSQDNKRTSILEKRMKEAEEGKAKADNARQKVNSEIARMCHGRIIAEPVKHILKEAWTNVLFLELLKPNNQEGWEKALKVAEFLVWSVQPKGNEEAKAKLKKIMVSLIKNLRLGMNRISFNSYRSSQLLEELEECHRKILALPLVTHQPQSDDSVNQPSPTETIGEAATEETVKELSLPISEPVQVKKDSTEQTPIEALEELQDHSDPVFETVEQLQGGSWLEMATVTPDEKQRCKLAAHIVSSDKYIFVNRTGMKLAELTKGRLAAGLKAGLIAILDDAALFDRALESVITNLRSMKEA</sequence>
<dbReference type="InterPro" id="IPR012434">
    <property type="entry name" value="DUF1631"/>
</dbReference>